<dbReference type="EMBL" id="KV425585">
    <property type="protein sequence ID" value="KZT23385.1"/>
    <property type="molecule type" value="Genomic_DNA"/>
</dbReference>
<reference evidence="3 4" key="1">
    <citation type="journal article" date="2016" name="Mol. Biol. Evol.">
        <title>Comparative Genomics of Early-Diverging Mushroom-Forming Fungi Provides Insights into the Origins of Lignocellulose Decay Capabilities.</title>
        <authorList>
            <person name="Nagy L.G."/>
            <person name="Riley R."/>
            <person name="Tritt A."/>
            <person name="Adam C."/>
            <person name="Daum C."/>
            <person name="Floudas D."/>
            <person name="Sun H."/>
            <person name="Yadav J.S."/>
            <person name="Pangilinan J."/>
            <person name="Larsson K.H."/>
            <person name="Matsuura K."/>
            <person name="Barry K."/>
            <person name="Labutti K."/>
            <person name="Kuo R."/>
            <person name="Ohm R.A."/>
            <person name="Bhattacharya S.S."/>
            <person name="Shirouzu T."/>
            <person name="Yoshinaga Y."/>
            <person name="Martin F.M."/>
            <person name="Grigoriev I.V."/>
            <person name="Hibbett D.S."/>
        </authorList>
    </citation>
    <scope>NUCLEOTIDE SEQUENCE [LARGE SCALE GENOMIC DNA]</scope>
    <source>
        <strain evidence="3 4">HHB14362 ss-1</strain>
    </source>
</reference>
<feature type="domain" description="PH" evidence="2">
    <location>
        <begin position="623"/>
        <end position="798"/>
    </location>
</feature>
<keyword evidence="4" id="KW-1185">Reference proteome</keyword>
<dbReference type="AlphaFoldDB" id="A0A165R6W0"/>
<dbReference type="OrthoDB" id="5579281at2759"/>
<proteinExistence type="predicted"/>
<dbReference type="PANTHER" id="PTHR28076">
    <property type="entry name" value="SPORULATION-SPECIFIC PROTEIN 71"/>
    <property type="match status" value="1"/>
</dbReference>
<feature type="domain" description="PH" evidence="2">
    <location>
        <begin position="862"/>
        <end position="1017"/>
    </location>
</feature>
<evidence type="ECO:0000313" key="3">
    <source>
        <dbReference type="EMBL" id="KZT23385.1"/>
    </source>
</evidence>
<feature type="region of interest" description="Disordered" evidence="1">
    <location>
        <begin position="1023"/>
        <end position="1043"/>
    </location>
</feature>
<dbReference type="InterPro" id="IPR001849">
    <property type="entry name" value="PH_domain"/>
</dbReference>
<protein>
    <recommendedName>
        <fullName evidence="2">PH domain-containing protein</fullName>
    </recommendedName>
</protein>
<dbReference type="InterPro" id="IPR057379">
    <property type="entry name" value="PH_SPO71"/>
</dbReference>
<dbReference type="SMART" id="SM00233">
    <property type="entry name" value="PH"/>
    <property type="match status" value="2"/>
</dbReference>
<dbReference type="Pfam" id="PF15404">
    <property type="entry name" value="PH_4"/>
    <property type="match status" value="1"/>
</dbReference>
<evidence type="ECO:0000313" key="4">
    <source>
        <dbReference type="Proteomes" id="UP000076761"/>
    </source>
</evidence>
<dbReference type="PANTHER" id="PTHR28076:SF1">
    <property type="entry name" value="PROSPORE MEMBRANE ADAPTER PROTEIN SPO71"/>
    <property type="match status" value="1"/>
</dbReference>
<gene>
    <name evidence="3" type="ORF">NEOLEDRAFT_1149317</name>
</gene>
<dbReference type="InParanoid" id="A0A165R6W0"/>
<dbReference type="STRING" id="1314782.A0A165R6W0"/>
<evidence type="ECO:0000256" key="1">
    <source>
        <dbReference type="SAM" id="MobiDB-lite"/>
    </source>
</evidence>
<dbReference type="GO" id="GO:1902657">
    <property type="term" value="P:protein localization to prospore membrane"/>
    <property type="evidence" value="ECO:0007669"/>
    <property type="project" value="InterPro"/>
</dbReference>
<sequence length="1043" mass="119208">MAAPSPMIPPRTGSSLEVTKRTYTHKHARIFIGPMPEKVVSQSEALVREKKRHWFKRSNPRDTSDSDSDVNAFIRDRAFRIFHRISEDGDSWKDEAERGKVDELLDRWKDSDWGKVWKRRATDPTTNQGWVGNTFEIGTFLGINLLELPEERPVNVKAPVASKGASSSRVHFDAASSTGPVETFVTAPSELSPSGFSLAATTPLAHPFHLQPTIPEDHELARPISTSSSITPLLIPAFAEQRDELPNEVHSEVPRRPVLKSASRVNALSDNQISNFPTPEGSYFPNGDGKGKLVRYSAALEESPASPREVLARTGSSIDATSAGAVTTGPPSTAETKWSDVAMRDRMIVRVSYSEEESLGPDFDEYQNRSGRYDYEDMGEFLVIWRKDRLELYEDYHTPGKERITGHKHFSFLVPFDSPRTKLYLYSFVDMSFCLTCPPTPVHSDSKRRRLFHRAKRGINIFIFKLKSRSRATEWAWNIWRRLIGKLPSHLDIHSPVLDTRVRISIPGFDEKDDEDKGYAMLSRDNVIRLCRKTLKTVKDWEYLVEGPLKEGTATLQLAWRMDTKLDWVWDPQDSEGERKPWDVIRGLVLKQGGKPAHLEVRLARHFPTHLHLRDGAHMTEPPAIEGYLDRIRPNALGKQSVYLSTHSGLIFVLNPNNPHPPSPPGIPLNNKSSPRDAEIRRGMWQILEAQGVTDMRNILVVRRAFQHTVHQMEQSFNAQAFAGDGQGLSDEIERDETDLEDEGGEEGLSKSGNKLRLKMKRSFELVLKNGHIFRFEAHSCRVALQWIDQLRALARYWQHRHRIDTREEMNIVQLGTGRARPTPRVYRDGRMMHVLPPDPEASLPDLSNIYNWCLLENCRPILKGGKIFVRKGLRGRYKYVQLFLVSGHLVQYHITPKASLYHRRTKRTISLLDAYVCSGYFAAKMLPQGQYNPDAPPMPRRYPDGLETEDLEEETIFMISYHPYRAGFSDEGGMSASSSKNIPKLSKKRKMAVFRARSRLERDTWCWALNCEIDKTLRMNREREERLRDDGEPITDMKNRGL</sequence>
<name>A0A165R6W0_9AGAM</name>
<organism evidence="3 4">
    <name type="scientific">Neolentinus lepideus HHB14362 ss-1</name>
    <dbReference type="NCBI Taxonomy" id="1314782"/>
    <lineage>
        <taxon>Eukaryota</taxon>
        <taxon>Fungi</taxon>
        <taxon>Dikarya</taxon>
        <taxon>Basidiomycota</taxon>
        <taxon>Agaricomycotina</taxon>
        <taxon>Agaricomycetes</taxon>
        <taxon>Gloeophyllales</taxon>
        <taxon>Gloeophyllaceae</taxon>
        <taxon>Neolentinus</taxon>
    </lineage>
</organism>
<dbReference type="InterPro" id="IPR040345">
    <property type="entry name" value="Mug56/Spo71"/>
</dbReference>
<dbReference type="InterPro" id="IPR039486">
    <property type="entry name" value="Mug56/Spo71_PH"/>
</dbReference>
<dbReference type="Proteomes" id="UP000076761">
    <property type="component" value="Unassembled WGS sequence"/>
</dbReference>
<accession>A0A165R6W0</accession>
<evidence type="ECO:0000259" key="2">
    <source>
        <dbReference type="SMART" id="SM00233"/>
    </source>
</evidence>
<dbReference type="Pfam" id="PF23207">
    <property type="entry name" value="PH_SPO71"/>
    <property type="match status" value="1"/>
</dbReference>